<sequence length="423" mass="44702">MTRFLFVVPPLVGHTNPLLGVAAELARDGHRVAWAGYGDLIRRLAGEETETYETAMPDAGLRRPPKLIGPAAFRFLWEDFFAPLAGLMAPGVDAAIRAYEPDVVVADQHAVAGALVAERHGIPYVTSVTTSAELTDPLSSMPKVDAWLKGIFAGLREEFGDPARDDDPRFSPHGIIAFTGRALLGDGPLPWDGVRLVGPTIDRRPSPCDFPYDELDPGRRKVLVTLGTANAEAGERFLGEAVAALESMRESVQGIVVDPGGVLGAPGQPGRPGPAGGADTGERSALDGQLDRAARESGLLVRDYVPQLELLAHLDAVVCHGGHNTVCESLWHGVPLVLAPIRDDQPIVSGQVVEAGAGVRVRFNRVDAERLATAVRTVLDPAGGHRAAAEEIGRSLREAGGARAAAEELGRIAARQADYQAAG</sequence>
<organism evidence="4 5">
    <name type="scientific">Streptomyces nanshensis</name>
    <dbReference type="NCBI Taxonomy" id="518642"/>
    <lineage>
        <taxon>Bacteria</taxon>
        <taxon>Bacillati</taxon>
        <taxon>Actinomycetota</taxon>
        <taxon>Actinomycetes</taxon>
        <taxon>Kitasatosporales</taxon>
        <taxon>Streptomycetaceae</taxon>
        <taxon>Streptomyces</taxon>
    </lineage>
</organism>
<dbReference type="SUPFAM" id="SSF53756">
    <property type="entry name" value="UDP-Glycosyltransferase/glycogen phosphorylase"/>
    <property type="match status" value="1"/>
</dbReference>
<dbReference type="PANTHER" id="PTHR48050:SF13">
    <property type="entry name" value="STEROL 3-BETA-GLUCOSYLTRANSFERASE UGT80A2"/>
    <property type="match status" value="1"/>
</dbReference>
<dbReference type="GO" id="GO:0017000">
    <property type="term" value="P:antibiotic biosynthetic process"/>
    <property type="evidence" value="ECO:0007669"/>
    <property type="project" value="UniProtKB-ARBA"/>
</dbReference>
<feature type="domain" description="Erythromycin biosynthesis protein CIII-like C-terminal" evidence="3">
    <location>
        <begin position="301"/>
        <end position="392"/>
    </location>
</feature>
<keyword evidence="1 4" id="KW-0808">Transferase</keyword>
<keyword evidence="5" id="KW-1185">Reference proteome</keyword>
<evidence type="ECO:0000313" key="4">
    <source>
        <dbReference type="EMBL" id="OEV11693.1"/>
    </source>
</evidence>
<comment type="caution">
    <text evidence="4">The sequence shown here is derived from an EMBL/GenBank/DDBJ whole genome shotgun (WGS) entry which is preliminary data.</text>
</comment>
<dbReference type="PANTHER" id="PTHR48050">
    <property type="entry name" value="STEROL 3-BETA-GLUCOSYLTRANSFERASE"/>
    <property type="match status" value="1"/>
</dbReference>
<reference evidence="4 5" key="1">
    <citation type="journal article" date="2016" name="Front. Microbiol.">
        <title>Comparative Genomics Analysis of Streptomyces Species Reveals Their Adaptation to the Marine Environment and Their Diversity at the Genomic Level.</title>
        <authorList>
            <person name="Tian X."/>
            <person name="Zhang Z."/>
            <person name="Yang T."/>
            <person name="Chen M."/>
            <person name="Li J."/>
            <person name="Chen F."/>
            <person name="Yang J."/>
            <person name="Li W."/>
            <person name="Zhang B."/>
            <person name="Zhang Z."/>
            <person name="Wu J."/>
            <person name="Zhang C."/>
            <person name="Long L."/>
            <person name="Xiao J."/>
        </authorList>
    </citation>
    <scope>NUCLEOTIDE SEQUENCE [LARGE SCALE GENOMIC DNA]</scope>
    <source>
        <strain evidence="4 5">SCSIO 10429</strain>
    </source>
</reference>
<dbReference type="Gene3D" id="3.40.50.2000">
    <property type="entry name" value="Glycogen Phosphorylase B"/>
    <property type="match status" value="2"/>
</dbReference>
<dbReference type="PATRIC" id="fig|518642.10.peg.2739"/>
<name>A0A1E7L6T0_9ACTN</name>
<dbReference type="Proteomes" id="UP000176005">
    <property type="component" value="Unassembled WGS sequence"/>
</dbReference>
<proteinExistence type="predicted"/>
<accession>A0A1E7L6T0</accession>
<evidence type="ECO:0000259" key="3">
    <source>
        <dbReference type="Pfam" id="PF06722"/>
    </source>
</evidence>
<evidence type="ECO:0000313" key="5">
    <source>
        <dbReference type="Proteomes" id="UP000176005"/>
    </source>
</evidence>
<dbReference type="EMBL" id="LJGW01000197">
    <property type="protein sequence ID" value="OEV11693.1"/>
    <property type="molecule type" value="Genomic_DNA"/>
</dbReference>
<evidence type="ECO:0000256" key="1">
    <source>
        <dbReference type="ARBA" id="ARBA00022679"/>
    </source>
</evidence>
<feature type="region of interest" description="Disordered" evidence="2">
    <location>
        <begin position="259"/>
        <end position="284"/>
    </location>
</feature>
<gene>
    <name evidence="4" type="ORF">AN218_11785</name>
</gene>
<protein>
    <submittedName>
        <fullName evidence="4">Glycosyl transferase</fullName>
    </submittedName>
</protein>
<dbReference type="AlphaFoldDB" id="A0A1E7L6T0"/>
<dbReference type="GO" id="GO:0008194">
    <property type="term" value="F:UDP-glycosyltransferase activity"/>
    <property type="evidence" value="ECO:0007669"/>
    <property type="project" value="InterPro"/>
</dbReference>
<evidence type="ECO:0000256" key="2">
    <source>
        <dbReference type="SAM" id="MobiDB-lite"/>
    </source>
</evidence>
<dbReference type="Pfam" id="PF06722">
    <property type="entry name" value="EryCIII-like_C"/>
    <property type="match status" value="1"/>
</dbReference>
<dbReference type="InterPro" id="IPR010610">
    <property type="entry name" value="EryCIII-like_C"/>
</dbReference>
<dbReference type="InterPro" id="IPR002213">
    <property type="entry name" value="UDP_glucos_trans"/>
</dbReference>
<dbReference type="RefSeq" id="WP_070016810.1">
    <property type="nucleotide sequence ID" value="NZ_LJGW01000197.1"/>
</dbReference>
<dbReference type="CDD" id="cd03784">
    <property type="entry name" value="GT1_Gtf-like"/>
    <property type="match status" value="1"/>
</dbReference>
<dbReference type="InterPro" id="IPR050426">
    <property type="entry name" value="Glycosyltransferase_28"/>
</dbReference>